<proteinExistence type="inferred from homology"/>
<dbReference type="SUPFAM" id="SSF52096">
    <property type="entry name" value="ClpP/crotonase"/>
    <property type="match status" value="1"/>
</dbReference>
<comment type="similarity">
    <text evidence="4">Belongs to the enoyl-CoA hydratase/isomerase family.</text>
</comment>
<evidence type="ECO:0000256" key="8">
    <source>
        <dbReference type="ARBA" id="ARBA00023098"/>
    </source>
</evidence>
<keyword evidence="9" id="KW-0576">Peroxisome</keyword>
<dbReference type="STRING" id="86259.A0A4Z1NKH2"/>
<evidence type="ECO:0000256" key="6">
    <source>
        <dbReference type="ARBA" id="ARBA00022990"/>
    </source>
</evidence>
<name>A0A4Z1NKH2_9PEZI</name>
<dbReference type="FunFam" id="1.10.12.10:FF:000004">
    <property type="entry name" value="Delta3,5-delta2,4-dienoyl-CoA isomerase"/>
    <property type="match status" value="1"/>
</dbReference>
<evidence type="ECO:0000256" key="2">
    <source>
        <dbReference type="ARBA" id="ARBA00004685"/>
    </source>
</evidence>
<dbReference type="InterPro" id="IPR014748">
    <property type="entry name" value="Enoyl-CoA_hydra_C"/>
</dbReference>
<accession>A0A4Z1NKH2</accession>
<dbReference type="GO" id="GO:0005739">
    <property type="term" value="C:mitochondrion"/>
    <property type="evidence" value="ECO:0007669"/>
    <property type="project" value="TreeGrafter"/>
</dbReference>
<dbReference type="Gene3D" id="3.90.226.10">
    <property type="entry name" value="2-enoyl-CoA Hydratase, Chain A, domain 1"/>
    <property type="match status" value="1"/>
</dbReference>
<evidence type="ECO:0000256" key="7">
    <source>
        <dbReference type="ARBA" id="ARBA00023026"/>
    </source>
</evidence>
<dbReference type="CDD" id="cd06558">
    <property type="entry name" value="crotonase-like"/>
    <property type="match status" value="1"/>
</dbReference>
<evidence type="ECO:0000256" key="10">
    <source>
        <dbReference type="ARBA" id="ARBA00023235"/>
    </source>
</evidence>
<comment type="subcellular location">
    <subcellularLocation>
        <location evidence="1">Peroxisome</location>
    </subcellularLocation>
</comment>
<gene>
    <name evidence="11" type="ORF">E6O75_ATG11464</name>
</gene>
<reference evidence="11 12" key="1">
    <citation type="submission" date="2019-04" db="EMBL/GenBank/DDBJ databases">
        <title>High contiguity whole genome sequence and gene annotation resource for two Venturia nashicola isolates.</title>
        <authorList>
            <person name="Prokchorchik M."/>
            <person name="Won K."/>
            <person name="Lee Y."/>
            <person name="Choi E.D."/>
            <person name="Segonzac C."/>
            <person name="Sohn K.H."/>
        </authorList>
    </citation>
    <scope>NUCLEOTIDE SEQUENCE [LARGE SCALE GENOMIC DNA]</scope>
    <source>
        <strain evidence="11 12">PRI2</strain>
    </source>
</reference>
<evidence type="ECO:0000256" key="9">
    <source>
        <dbReference type="ARBA" id="ARBA00023140"/>
    </source>
</evidence>
<comment type="pathway">
    <text evidence="2">Mycotoxin biosynthesis.</text>
</comment>
<dbReference type="Proteomes" id="UP000298493">
    <property type="component" value="Unassembled WGS sequence"/>
</dbReference>
<evidence type="ECO:0000256" key="1">
    <source>
        <dbReference type="ARBA" id="ARBA00004275"/>
    </source>
</evidence>
<evidence type="ECO:0000256" key="5">
    <source>
        <dbReference type="ARBA" id="ARBA00022832"/>
    </source>
</evidence>
<dbReference type="AlphaFoldDB" id="A0A4Z1NKH2"/>
<organism evidence="11 12">
    <name type="scientific">Venturia nashicola</name>
    <dbReference type="NCBI Taxonomy" id="86259"/>
    <lineage>
        <taxon>Eukaryota</taxon>
        <taxon>Fungi</taxon>
        <taxon>Dikarya</taxon>
        <taxon>Ascomycota</taxon>
        <taxon>Pezizomycotina</taxon>
        <taxon>Dothideomycetes</taxon>
        <taxon>Pleosporomycetidae</taxon>
        <taxon>Venturiales</taxon>
        <taxon>Venturiaceae</taxon>
        <taxon>Venturia</taxon>
    </lineage>
</organism>
<keyword evidence="6" id="KW-0007">Acetylation</keyword>
<evidence type="ECO:0000313" key="12">
    <source>
        <dbReference type="Proteomes" id="UP000298493"/>
    </source>
</evidence>
<dbReference type="InterPro" id="IPR029045">
    <property type="entry name" value="ClpP/crotonase-like_dom_sf"/>
</dbReference>
<sequence>MAASDYKFEYFNVSFPFEYVAHVEINRPDKLNAFVEQMWLNLSQIFQKLSKDPNVRSILLSGKGPRAYTAGLDVHAASQGPTLGPASRNLDTARRAAALREHVFEFQDCITSIEKCSKPVVVLMHGYSYGLGIDMGVACDIRVCTKDARMCVKEVDIGLAADIGTLTRLPKMGISYSWVKEVCLTAREFGSEEALRVGFVSSVFEDKPQGMEGALAICKLIAEKSPVATFGTKELLNFSRDRSIEDGLKYTAIWNASMVQSDDVKAALLSGIQRKKPKFEKL</sequence>
<keyword evidence="5" id="KW-0276">Fatty acid metabolism</keyword>
<keyword evidence="12" id="KW-1185">Reference proteome</keyword>
<comment type="caution">
    <text evidence="11">The sequence shown here is derived from an EMBL/GenBank/DDBJ whole genome shotgun (WGS) entry which is preliminary data.</text>
</comment>
<dbReference type="Gene3D" id="1.10.12.10">
    <property type="entry name" value="Lyase 2-enoyl-coa Hydratase, Chain A, domain 2"/>
    <property type="match status" value="1"/>
</dbReference>
<dbReference type="FunFam" id="3.90.226.10:FF:000024">
    <property type="entry name" value="Delta3,5-delta2,4-dienoyl-CoA isomerase"/>
    <property type="match status" value="1"/>
</dbReference>
<dbReference type="GO" id="GO:0005777">
    <property type="term" value="C:peroxisome"/>
    <property type="evidence" value="ECO:0007669"/>
    <property type="project" value="UniProtKB-SubCell"/>
</dbReference>
<dbReference type="Pfam" id="PF00378">
    <property type="entry name" value="ECH_1"/>
    <property type="match status" value="1"/>
</dbReference>
<comment type="pathway">
    <text evidence="3">Lipid metabolism; fatty acid beta-oxidation.</text>
</comment>
<dbReference type="PANTHER" id="PTHR43149:SF1">
    <property type="entry name" value="DELTA(3,5)-DELTA(2,4)-DIENOYL-COA ISOMERASE, MITOCHONDRIAL"/>
    <property type="match status" value="1"/>
</dbReference>
<dbReference type="PANTHER" id="PTHR43149">
    <property type="entry name" value="ENOYL-COA HYDRATASE"/>
    <property type="match status" value="1"/>
</dbReference>
<dbReference type="GO" id="GO:0051750">
    <property type="term" value="F:delta(3,5)-delta(2,4)-dienoyl-CoA isomerase activity"/>
    <property type="evidence" value="ECO:0007669"/>
    <property type="project" value="TreeGrafter"/>
</dbReference>
<keyword evidence="10 11" id="KW-0413">Isomerase</keyword>
<dbReference type="GO" id="GO:0006635">
    <property type="term" value="P:fatty acid beta-oxidation"/>
    <property type="evidence" value="ECO:0007669"/>
    <property type="project" value="UniProtKB-UniPathway"/>
</dbReference>
<evidence type="ECO:0000256" key="4">
    <source>
        <dbReference type="ARBA" id="ARBA00005254"/>
    </source>
</evidence>
<dbReference type="UniPathway" id="UPA00659"/>
<dbReference type="InterPro" id="IPR045002">
    <property type="entry name" value="Ech1-like"/>
</dbReference>
<evidence type="ECO:0000313" key="11">
    <source>
        <dbReference type="EMBL" id="TID16346.1"/>
    </source>
</evidence>
<keyword evidence="8" id="KW-0443">Lipid metabolism</keyword>
<keyword evidence="7" id="KW-0843">Virulence</keyword>
<protein>
    <submittedName>
        <fullName evidence="11">Enoyl-CoA hydratase/isomerase family protein</fullName>
    </submittedName>
</protein>
<evidence type="ECO:0000256" key="3">
    <source>
        <dbReference type="ARBA" id="ARBA00005005"/>
    </source>
</evidence>
<dbReference type="OrthoDB" id="14970at2759"/>
<dbReference type="EMBL" id="SNSC02000018">
    <property type="protein sequence ID" value="TID16346.1"/>
    <property type="molecule type" value="Genomic_DNA"/>
</dbReference>
<dbReference type="InterPro" id="IPR001753">
    <property type="entry name" value="Enoyl-CoA_hydra/iso"/>
</dbReference>